<dbReference type="InterPro" id="IPR035082">
    <property type="entry name" value="Nrap_D1"/>
</dbReference>
<feature type="domain" description="Nrap protein" evidence="11">
    <location>
        <begin position="910"/>
        <end position="1078"/>
    </location>
</feature>
<proteinExistence type="inferred from homology"/>
<dbReference type="GO" id="GO:0032040">
    <property type="term" value="C:small-subunit processome"/>
    <property type="evidence" value="ECO:0007669"/>
    <property type="project" value="TreeGrafter"/>
</dbReference>
<dbReference type="RefSeq" id="XP_062632147.1">
    <property type="nucleotide sequence ID" value="XM_062776163.1"/>
</dbReference>
<feature type="domain" description="Nrap protein" evidence="7">
    <location>
        <begin position="228"/>
        <end position="365"/>
    </location>
</feature>
<organism evidence="13 14">
    <name type="scientific">Vanrija pseudolonga</name>
    <dbReference type="NCBI Taxonomy" id="143232"/>
    <lineage>
        <taxon>Eukaryota</taxon>
        <taxon>Fungi</taxon>
        <taxon>Dikarya</taxon>
        <taxon>Basidiomycota</taxon>
        <taxon>Agaricomycotina</taxon>
        <taxon>Tremellomycetes</taxon>
        <taxon>Trichosporonales</taxon>
        <taxon>Trichosporonaceae</taxon>
        <taxon>Vanrija</taxon>
    </lineage>
</organism>
<evidence type="ECO:0000313" key="14">
    <source>
        <dbReference type="Proteomes" id="UP000827549"/>
    </source>
</evidence>
<dbReference type="Gene3D" id="3.30.70.3030">
    <property type="match status" value="1"/>
</dbReference>
<keyword evidence="14" id="KW-1185">Reference proteome</keyword>
<evidence type="ECO:0000256" key="5">
    <source>
        <dbReference type="RuleBase" id="RU364032"/>
    </source>
</evidence>
<dbReference type="GO" id="GO:0034456">
    <property type="term" value="C:UTP-C complex"/>
    <property type="evidence" value="ECO:0007669"/>
    <property type="project" value="TreeGrafter"/>
</dbReference>
<dbReference type="Pfam" id="PF17407">
    <property type="entry name" value="Nrap_D6"/>
    <property type="match status" value="1"/>
</dbReference>
<feature type="domain" description="Nrap protein" evidence="10">
    <location>
        <begin position="703"/>
        <end position="908"/>
    </location>
</feature>
<dbReference type="GO" id="GO:0032545">
    <property type="term" value="C:CURI complex"/>
    <property type="evidence" value="ECO:0007669"/>
    <property type="project" value="TreeGrafter"/>
</dbReference>
<evidence type="ECO:0000259" key="12">
    <source>
        <dbReference type="Pfam" id="PF17407"/>
    </source>
</evidence>
<evidence type="ECO:0000259" key="11">
    <source>
        <dbReference type="Pfam" id="PF17406"/>
    </source>
</evidence>
<evidence type="ECO:0000259" key="9">
    <source>
        <dbReference type="Pfam" id="PF17404"/>
    </source>
</evidence>
<dbReference type="InterPro" id="IPR035369">
    <property type="entry name" value="Nrap_D4"/>
</dbReference>
<evidence type="ECO:0000256" key="2">
    <source>
        <dbReference type="ARBA" id="ARBA00006674"/>
    </source>
</evidence>
<evidence type="ECO:0000256" key="3">
    <source>
        <dbReference type="ARBA" id="ARBA00022884"/>
    </source>
</evidence>
<accession>A0AAF0YK24</accession>
<dbReference type="Pfam" id="PF03813">
    <property type="entry name" value="Nrap"/>
    <property type="match status" value="1"/>
</dbReference>
<gene>
    <name evidence="13" type="primary">utp22</name>
    <name evidence="13" type="ORF">LOC62_07G009610</name>
</gene>
<comment type="similarity">
    <text evidence="2 5">Belongs to the NRAP family.</text>
</comment>
<dbReference type="GO" id="GO:0006409">
    <property type="term" value="P:tRNA export from nucleus"/>
    <property type="evidence" value="ECO:0007669"/>
    <property type="project" value="TreeGrafter"/>
</dbReference>
<dbReference type="GO" id="GO:0006364">
    <property type="term" value="P:rRNA processing"/>
    <property type="evidence" value="ECO:0007669"/>
    <property type="project" value="UniProtKB-KW"/>
</dbReference>
<dbReference type="PANTHER" id="PTHR17972">
    <property type="entry name" value="NUCLEOLAR RNA-ASSOCIATED PROTEIN"/>
    <property type="match status" value="1"/>
</dbReference>
<dbReference type="Proteomes" id="UP000827549">
    <property type="component" value="Chromosome 7"/>
</dbReference>
<name>A0AAF0YK24_9TREE</name>
<evidence type="ECO:0000259" key="8">
    <source>
        <dbReference type="Pfam" id="PF17403"/>
    </source>
</evidence>
<dbReference type="EMBL" id="CP086720">
    <property type="protein sequence ID" value="WOO86121.1"/>
    <property type="molecule type" value="Genomic_DNA"/>
</dbReference>
<sequence length="1214" mass="130765">MAVKRKSLGQDAKVKKAKTAPAELDTDDEIEQYAAQSTLVDPMIDVQASDDDDDEEDAEMLSDNEDEDDGVEEFTGFDAEEEEPAPTAGPSRTKSLYKAPTLAELDELRAAEASGGNTFSLQLDALLSSTLLPSTPSAQLKGLLGAVHDLVHALPSLTPLSPPKAVARLAKGSSKGKAEAVPFPPGVELDLAEVQWKLGFEPPAEVFVGGSWAVCGGYKKGKGEAGGVDVVVVMPEAMFSAKDRTAFRYFHKRAHYLAVIYAALRKAAADASSPLHGVDLAWEDADARRPVIAISAGKAHGLKHKTVVRVHAAIPADTFPLAQLYPSKSLIRSGEGDDEASPQTSASIIRDTLHKQHLIHLHRLATALGAEDRVADKFLALWRIWAARRGLSPAASSGSFAAMILGWVVDGAEIGGKGGERAATKRTRGLGKGLGAWGALRAAWELLAHTDFEKTPVFLTGAESDARVPKAEWVASYRDVLVDPTGTLNLFGSWEKGDVELLRYFARETLAMLEDSSVDHFADVFLADHTLGPATFDEYLIIDASNVEDDADAVATAEFPSAIERHARLAADVVRRGLTDRAKLVHSQVLSDSTFAVGLLLNAAAATRVLYMGPSSTDEAAGAAFRQLWGEKAELRRFKDGSIAESVVWTPSRPEEAALIPSQAASWLITRHVGEDVDINSISSGAEWLSILQTPASAREAVNTPGAEKLGFRPVMDGYDSLYKLLKDVDSELPLAVLHVAPASEMLRYAATFIPHPVDVARARSAASSISYFPVAEVVMQFESSPRWPDDLAAIQKLKLALLEKLARVVQTRMRGVKVNIALDANASAIDDAAALEVLLPQGVAFRVRVHHEREKKLLEQALEPPLPGVPRNLPPPPRKLVVPALAKHVRRFQHLPTHHSALAPLHHRFPTFSTAVRLLKRWAAAHMLSSHLQPEALELLVAHTFLEPGALAPPSSATAAFLRTLRFIASWDWRQQPVFIPLAAVTRDAASASGRPRFASDLRAAALAAFEKRRSGEAEVVSDAWVLVTEADETGTRWTAGIGPVIAGRVAALASASLGLVSSGTAAGELNVEGLFHTPLQHYDAVFHLYPGTRAAEAVQPDESLWVGRGAFRNLGLEGTPLRLSFDPVSLLVRQIKDSYGDALLVFQDVHGGRALGLLWNPAKSQPRAFKPFLGYNSAPTKGKAALVELNRDAVVAEITRLGQGIIERVERR</sequence>
<feature type="domain" description="Nrap protein" evidence="8">
    <location>
        <begin position="380"/>
        <end position="527"/>
    </location>
</feature>
<dbReference type="PANTHER" id="PTHR17972:SF0">
    <property type="entry name" value="NUCLEOLAR PROTEIN 6"/>
    <property type="match status" value="1"/>
</dbReference>
<dbReference type="InterPro" id="IPR005554">
    <property type="entry name" value="NOL6/Upt22"/>
</dbReference>
<dbReference type="Pfam" id="PF17405">
    <property type="entry name" value="Nrap_D4"/>
    <property type="match status" value="1"/>
</dbReference>
<dbReference type="Gene3D" id="1.10.1410.10">
    <property type="match status" value="2"/>
</dbReference>
<evidence type="ECO:0000313" key="13">
    <source>
        <dbReference type="EMBL" id="WOO86121.1"/>
    </source>
</evidence>
<feature type="region of interest" description="Disordered" evidence="6">
    <location>
        <begin position="1"/>
        <end position="96"/>
    </location>
</feature>
<comment type="subcellular location">
    <subcellularLocation>
        <location evidence="1 5">Nucleus</location>
        <location evidence="1 5">Nucleolus</location>
    </subcellularLocation>
</comment>
<dbReference type="Pfam" id="PF17404">
    <property type="entry name" value="Nrap_D3"/>
    <property type="match status" value="1"/>
</dbReference>
<dbReference type="InterPro" id="IPR035371">
    <property type="entry name" value="Nrap_D6"/>
</dbReference>
<feature type="compositionally biased region" description="Acidic residues" evidence="6">
    <location>
        <begin position="48"/>
        <end position="72"/>
    </location>
</feature>
<dbReference type="InterPro" id="IPR035367">
    <property type="entry name" value="Nrap_D2"/>
</dbReference>
<evidence type="ECO:0000256" key="6">
    <source>
        <dbReference type="SAM" id="MobiDB-lite"/>
    </source>
</evidence>
<dbReference type="Pfam" id="PF17406">
    <property type="entry name" value="Nrap_D5"/>
    <property type="match status" value="1"/>
</dbReference>
<dbReference type="InterPro" id="IPR035368">
    <property type="entry name" value="Nrap_D3"/>
</dbReference>
<keyword evidence="5" id="KW-0690">Ribosome biogenesis</keyword>
<feature type="domain" description="Nrap protein" evidence="9">
    <location>
        <begin position="534"/>
        <end position="673"/>
    </location>
</feature>
<keyword evidence="5" id="KW-0687">Ribonucleoprotein</keyword>
<dbReference type="Pfam" id="PF17403">
    <property type="entry name" value="Nrap_D2"/>
    <property type="match status" value="1"/>
</dbReference>
<reference evidence="13" key="1">
    <citation type="submission" date="2023-10" db="EMBL/GenBank/DDBJ databases">
        <authorList>
            <person name="Noh H."/>
        </authorList>
    </citation>
    <scope>NUCLEOTIDE SEQUENCE</scope>
    <source>
        <strain evidence="13">DUCC4014</strain>
    </source>
</reference>
<keyword evidence="4 5" id="KW-0539">Nucleus</keyword>
<dbReference type="AlphaFoldDB" id="A0AAF0YK24"/>
<dbReference type="InterPro" id="IPR035370">
    <property type="entry name" value="Nrap_D5"/>
</dbReference>
<evidence type="ECO:0000256" key="1">
    <source>
        <dbReference type="ARBA" id="ARBA00004604"/>
    </source>
</evidence>
<dbReference type="GO" id="GO:0003723">
    <property type="term" value="F:RNA binding"/>
    <property type="evidence" value="ECO:0007669"/>
    <property type="project" value="UniProtKB-KW"/>
</dbReference>
<keyword evidence="3 5" id="KW-0694">RNA-binding</keyword>
<feature type="domain" description="Nrap protein" evidence="12">
    <location>
        <begin position="1081"/>
        <end position="1211"/>
    </location>
</feature>
<evidence type="ECO:0000256" key="4">
    <source>
        <dbReference type="ARBA" id="ARBA00023242"/>
    </source>
</evidence>
<protein>
    <recommendedName>
        <fullName evidence="5">U3 small nucleolar RNA-associated protein 22</fullName>
    </recommendedName>
</protein>
<keyword evidence="5" id="KW-0698">rRNA processing</keyword>
<evidence type="ECO:0000259" key="10">
    <source>
        <dbReference type="Pfam" id="PF17405"/>
    </source>
</evidence>
<dbReference type="GeneID" id="87812771"/>
<evidence type="ECO:0000259" key="7">
    <source>
        <dbReference type="Pfam" id="PF03813"/>
    </source>
</evidence>